<gene>
    <name evidence="2" type="ORF">BKP37_18775</name>
</gene>
<sequence length="315" mass="36591">MIQFVFIIIGVVFSVLIFRVFPFNLKRKYLIKVIGIAVVNVLITYLLYSMFSLPIAIGGLLVLTALFAYLVTNQEAVDNHVYNEVNEKDKDKEKNEQHVQQPNELNTIHIQLDQDSIDHLVKAVADDGLESLVEKEITPRLKETFTSHEDTQAIKEQDQQENPEVNEHFISKPIGKIKIKGENKVHIEESSEKISKEIELLGEDENRVESFEYNERIEMNGTPSQDELELLFAGSTRKNMLVDEIEDHKEATEYHLPLYDRSLFNEFKSEEVSELDEINKDKQYVDIEANNKQSELKESILKKRTKLFEDIEKDY</sequence>
<dbReference type="OrthoDB" id="9821654at2"/>
<proteinExistence type="predicted"/>
<evidence type="ECO:0000313" key="2">
    <source>
        <dbReference type="EMBL" id="OIJ10576.1"/>
    </source>
</evidence>
<keyword evidence="1" id="KW-1133">Transmembrane helix</keyword>
<name>A0A1S2LDY6_9BACI</name>
<dbReference type="RefSeq" id="WP_071311149.1">
    <property type="nucleotide sequence ID" value="NZ_MLQR01000050.1"/>
</dbReference>
<dbReference type="AlphaFoldDB" id="A0A1S2LDY6"/>
<accession>A0A1S2LDY6</accession>
<organism evidence="2 3">
    <name type="scientific">Anaerobacillus alkalilacustris</name>
    <dbReference type="NCBI Taxonomy" id="393763"/>
    <lineage>
        <taxon>Bacteria</taxon>
        <taxon>Bacillati</taxon>
        <taxon>Bacillota</taxon>
        <taxon>Bacilli</taxon>
        <taxon>Bacillales</taxon>
        <taxon>Bacillaceae</taxon>
        <taxon>Anaerobacillus</taxon>
    </lineage>
</organism>
<dbReference type="EMBL" id="MLQR01000050">
    <property type="protein sequence ID" value="OIJ10576.1"/>
    <property type="molecule type" value="Genomic_DNA"/>
</dbReference>
<keyword evidence="1" id="KW-0472">Membrane</keyword>
<reference evidence="2 3" key="1">
    <citation type="submission" date="2016-10" db="EMBL/GenBank/DDBJ databases">
        <title>Draft genome sequences of four alkaliphilic bacteria belonging to the Anaerobacillus genus.</title>
        <authorList>
            <person name="Bassil N.M."/>
            <person name="Lloyd J.R."/>
        </authorList>
    </citation>
    <scope>NUCLEOTIDE SEQUENCE [LARGE SCALE GENOMIC DNA]</scope>
    <source>
        <strain evidence="2 3">DSM 18345</strain>
    </source>
</reference>
<evidence type="ECO:0000256" key="1">
    <source>
        <dbReference type="SAM" id="Phobius"/>
    </source>
</evidence>
<keyword evidence="1" id="KW-0812">Transmembrane</keyword>
<feature type="transmembrane region" description="Helical" evidence="1">
    <location>
        <begin position="54"/>
        <end position="72"/>
    </location>
</feature>
<protein>
    <submittedName>
        <fullName evidence="2">Uncharacterized protein</fullName>
    </submittedName>
</protein>
<dbReference type="Proteomes" id="UP000179524">
    <property type="component" value="Unassembled WGS sequence"/>
</dbReference>
<keyword evidence="3" id="KW-1185">Reference proteome</keyword>
<evidence type="ECO:0000313" key="3">
    <source>
        <dbReference type="Proteomes" id="UP000179524"/>
    </source>
</evidence>
<feature type="transmembrane region" description="Helical" evidence="1">
    <location>
        <begin position="6"/>
        <end position="22"/>
    </location>
</feature>
<feature type="transmembrane region" description="Helical" evidence="1">
    <location>
        <begin position="29"/>
        <end position="48"/>
    </location>
</feature>
<comment type="caution">
    <text evidence="2">The sequence shown here is derived from an EMBL/GenBank/DDBJ whole genome shotgun (WGS) entry which is preliminary data.</text>
</comment>